<reference evidence="1 2" key="1">
    <citation type="submission" date="2016-03" db="EMBL/GenBank/DDBJ databases">
        <title>Spore heat resistance.</title>
        <authorList>
            <person name="Boekhorst J."/>
            <person name="Berendsen E.M."/>
            <person name="Wells-Bennik M.H."/>
            <person name="Kuipers O.P."/>
        </authorList>
    </citation>
    <scope>NUCLEOTIDE SEQUENCE [LARGE SCALE GENOMIC DNA]</scope>
    <source>
        <strain evidence="1 2">AF16</strain>
    </source>
</reference>
<evidence type="ECO:0000313" key="1">
    <source>
        <dbReference type="EMBL" id="OAO76339.1"/>
    </source>
</evidence>
<dbReference type="PATRIC" id="fig|33934.7.peg.2900"/>
<proteinExistence type="predicted"/>
<protein>
    <submittedName>
        <fullName evidence="1">Uncharacterized protein</fullName>
    </submittedName>
</protein>
<keyword evidence="2" id="KW-1185">Reference proteome</keyword>
<sequence>MYSGIAHEIQYLKSQIKNDQKITEIDLRLFNNVKEAVNWYKKNCIVSSKYVEEEFAALEEILINYKNNC</sequence>
<name>A0A178T4A2_9BACL</name>
<evidence type="ECO:0000313" key="2">
    <source>
        <dbReference type="Proteomes" id="UP000078336"/>
    </source>
</evidence>
<accession>A0A178T4A2</accession>
<gene>
    <name evidence="1" type="ORF">TAF16_2686</name>
</gene>
<dbReference type="EMBL" id="LUCQ01000167">
    <property type="protein sequence ID" value="OAO76339.1"/>
    <property type="molecule type" value="Genomic_DNA"/>
</dbReference>
<organism evidence="1 2">
    <name type="scientific">Anoxybacillus flavithermus</name>
    <dbReference type="NCBI Taxonomy" id="33934"/>
    <lineage>
        <taxon>Bacteria</taxon>
        <taxon>Bacillati</taxon>
        <taxon>Bacillota</taxon>
        <taxon>Bacilli</taxon>
        <taxon>Bacillales</taxon>
        <taxon>Anoxybacillaceae</taxon>
        <taxon>Anoxybacillus</taxon>
    </lineage>
</organism>
<comment type="caution">
    <text evidence="1">The sequence shown here is derived from an EMBL/GenBank/DDBJ whole genome shotgun (WGS) entry which is preliminary data.</text>
</comment>
<dbReference type="AlphaFoldDB" id="A0A178T4A2"/>
<dbReference type="Proteomes" id="UP000078336">
    <property type="component" value="Unassembled WGS sequence"/>
</dbReference>